<dbReference type="PANTHER" id="PTHR22952">
    <property type="entry name" value="CAMP-RESPONSE ELEMENT BINDING PROTEIN-RELATED"/>
    <property type="match status" value="1"/>
</dbReference>
<organism evidence="8 9">
    <name type="scientific">Vigna radiata var. radiata</name>
    <name type="common">Mung bean</name>
    <name type="synonym">Phaseolus aureus</name>
    <dbReference type="NCBI Taxonomy" id="3916"/>
    <lineage>
        <taxon>Eukaryota</taxon>
        <taxon>Viridiplantae</taxon>
        <taxon>Streptophyta</taxon>
        <taxon>Embryophyta</taxon>
        <taxon>Tracheophyta</taxon>
        <taxon>Spermatophyta</taxon>
        <taxon>Magnoliopsida</taxon>
        <taxon>eudicotyledons</taxon>
        <taxon>Gunneridae</taxon>
        <taxon>Pentapetalae</taxon>
        <taxon>rosids</taxon>
        <taxon>fabids</taxon>
        <taxon>Fabales</taxon>
        <taxon>Fabaceae</taxon>
        <taxon>Papilionoideae</taxon>
        <taxon>50 kb inversion clade</taxon>
        <taxon>NPAAA clade</taxon>
        <taxon>indigoferoid/millettioid clade</taxon>
        <taxon>Phaseoleae</taxon>
        <taxon>Vigna</taxon>
    </lineage>
</organism>
<gene>
    <name evidence="9" type="primary">LOC106758300</name>
</gene>
<accession>A0A3Q0EWC5</accession>
<dbReference type="SMART" id="SM00338">
    <property type="entry name" value="BRLZ"/>
    <property type="match status" value="1"/>
</dbReference>
<feature type="compositionally biased region" description="Acidic residues" evidence="5">
    <location>
        <begin position="182"/>
        <end position="193"/>
    </location>
</feature>
<keyword evidence="4" id="KW-0175">Coiled coil</keyword>
<dbReference type="InterPro" id="IPR046347">
    <property type="entry name" value="bZIP_sf"/>
</dbReference>
<name>A0A3Q0EWC5_VIGRR</name>
<keyword evidence="8" id="KW-1185">Reference proteome</keyword>
<evidence type="ECO:0000256" key="2">
    <source>
        <dbReference type="ARBA" id="ARBA00023125"/>
    </source>
</evidence>
<proteinExistence type="predicted"/>
<dbReference type="AlphaFoldDB" id="A0A3Q0EWC5"/>
<dbReference type="OrthoDB" id="644067at2759"/>
<feature type="region of interest" description="Disordered" evidence="5">
    <location>
        <begin position="387"/>
        <end position="407"/>
    </location>
</feature>
<dbReference type="InterPro" id="IPR004827">
    <property type="entry name" value="bZIP"/>
</dbReference>
<dbReference type="GO" id="GO:0045893">
    <property type="term" value="P:positive regulation of DNA-templated transcription"/>
    <property type="evidence" value="ECO:0007669"/>
    <property type="project" value="InterPro"/>
</dbReference>
<reference evidence="9" key="2">
    <citation type="submission" date="2025-08" db="UniProtKB">
        <authorList>
            <consortium name="RefSeq"/>
        </authorList>
    </citation>
    <scope>IDENTIFICATION</scope>
    <source>
        <tissue evidence="9">Leaf</tissue>
    </source>
</reference>
<dbReference type="GO" id="GO:0003700">
    <property type="term" value="F:DNA-binding transcription factor activity"/>
    <property type="evidence" value="ECO:0007669"/>
    <property type="project" value="InterPro"/>
</dbReference>
<keyword evidence="6" id="KW-0812">Transmembrane</keyword>
<dbReference type="GO" id="GO:0003677">
    <property type="term" value="F:DNA binding"/>
    <property type="evidence" value="ECO:0007669"/>
    <property type="project" value="UniProtKB-KW"/>
</dbReference>
<feature type="region of interest" description="Disordered" evidence="5">
    <location>
        <begin position="171"/>
        <end position="194"/>
    </location>
</feature>
<evidence type="ECO:0000256" key="1">
    <source>
        <dbReference type="ARBA" id="ARBA00004123"/>
    </source>
</evidence>
<protein>
    <submittedName>
        <fullName evidence="9">ABSCISIC ACID-INSENSITIVE 5-like protein 1 isoform X1</fullName>
    </submittedName>
</protein>
<reference evidence="8" key="1">
    <citation type="journal article" date="2014" name="Nat. Commun.">
        <title>Genome sequence of mungbean and insights into evolution within Vigna species.</title>
        <authorList>
            <person name="Kang Y.J."/>
            <person name="Kim S.K."/>
            <person name="Kim M.Y."/>
            <person name="Lestari P."/>
            <person name="Kim K.H."/>
            <person name="Ha B.K."/>
            <person name="Jun T.H."/>
            <person name="Hwang W.J."/>
            <person name="Lee T."/>
            <person name="Lee J."/>
            <person name="Shim S."/>
            <person name="Yoon M.Y."/>
            <person name="Jang Y.E."/>
            <person name="Han K.S."/>
            <person name="Taeprayoon P."/>
            <person name="Yoon N."/>
            <person name="Somta P."/>
            <person name="Tanya P."/>
            <person name="Kim K.S."/>
            <person name="Gwag J.G."/>
            <person name="Moon J.K."/>
            <person name="Lee Y.H."/>
            <person name="Park B.S."/>
            <person name="Bombarely A."/>
            <person name="Doyle J.J."/>
            <person name="Jackson S.A."/>
            <person name="Schafleitner R."/>
            <person name="Srinives P."/>
            <person name="Varshney R.K."/>
            <person name="Lee S.H."/>
        </authorList>
    </citation>
    <scope>NUCLEOTIDE SEQUENCE [LARGE SCALE GENOMIC DNA]</scope>
    <source>
        <strain evidence="8">cv. VC1973A</strain>
    </source>
</reference>
<dbReference type="Pfam" id="PF00170">
    <property type="entry name" value="bZIP_1"/>
    <property type="match status" value="1"/>
</dbReference>
<dbReference type="RefSeq" id="XP_022635456.1">
    <property type="nucleotide sequence ID" value="XM_022779735.1"/>
</dbReference>
<feature type="compositionally biased region" description="Polar residues" evidence="5">
    <location>
        <begin position="171"/>
        <end position="180"/>
    </location>
</feature>
<dbReference type="SUPFAM" id="SSF57959">
    <property type="entry name" value="Leucine zipper domain"/>
    <property type="match status" value="1"/>
</dbReference>
<evidence type="ECO:0000313" key="8">
    <source>
        <dbReference type="Proteomes" id="UP000087766"/>
    </source>
</evidence>
<dbReference type="GeneID" id="106758300"/>
<evidence type="ECO:0000256" key="4">
    <source>
        <dbReference type="SAM" id="Coils"/>
    </source>
</evidence>
<dbReference type="InterPro" id="IPR043452">
    <property type="entry name" value="BZIP46-like"/>
</dbReference>
<keyword evidence="2" id="KW-0238">DNA-binding</keyword>
<dbReference type="PANTHER" id="PTHR22952:SF395">
    <property type="entry name" value="ABSCISIC ACID-INSENSITIVE 5-LIKE PROTEIN 1"/>
    <property type="match status" value="1"/>
</dbReference>
<evidence type="ECO:0000256" key="6">
    <source>
        <dbReference type="SAM" id="Phobius"/>
    </source>
</evidence>
<keyword evidence="3" id="KW-0539">Nucleus</keyword>
<feature type="domain" description="BZIP" evidence="7">
    <location>
        <begin position="316"/>
        <end position="368"/>
    </location>
</feature>
<dbReference type="PROSITE" id="PS50217">
    <property type="entry name" value="BZIP"/>
    <property type="match status" value="1"/>
</dbReference>
<comment type="subcellular location">
    <subcellularLocation>
        <location evidence="1">Nucleus</location>
    </subcellularLocation>
</comment>
<dbReference type="STRING" id="3916.A0A3Q0EWC5"/>
<keyword evidence="6" id="KW-0472">Membrane</keyword>
<dbReference type="Proteomes" id="UP000087766">
    <property type="component" value="Chromosome 4"/>
</dbReference>
<keyword evidence="6" id="KW-1133">Transmembrane helix</keyword>
<evidence type="ECO:0000313" key="9">
    <source>
        <dbReference type="RefSeq" id="XP_022635456.1"/>
    </source>
</evidence>
<sequence length="407" mass="46183">MIPMAVKTISSLLFNLFLSFTFLFFLLYIYTPHPSLFSQFSLSLLFVFRLELFLIALSYALMNFEQSEQEVPLQDIEVAFYQLSHQNSEVSLPVDEEVSDKNGKSVGSITMDEFIASIWNTDEFQLNPPLPVYEEAEKNNNVAPEPTIPQPGSFPVPPPICNKTTDEVWSQIQKSQPQQNEAEAEADADDSLASDETIQKEPTFGEMTLEDFLIKAGVVTESTLFTTILPQNHFANIPTNIPFNASYILIGTTGPNIPCARFEPHQMLPPNNHFVVRNFTATNVAVENNARNVAESSGNNGKGKKRIINGPPEVVIERRQRRMLKNRESAARSRARRQAYTVELEAELNNLKNENEELKNMLAEDERKRLQVVSDYVSNLIQRQAPTTVQMRNEKKRKLKRPLSASW</sequence>
<evidence type="ECO:0000256" key="3">
    <source>
        <dbReference type="ARBA" id="ARBA00023242"/>
    </source>
</evidence>
<feature type="coiled-coil region" evidence="4">
    <location>
        <begin position="337"/>
        <end position="373"/>
    </location>
</feature>
<dbReference type="PROSITE" id="PS00036">
    <property type="entry name" value="BZIP_BASIC"/>
    <property type="match status" value="1"/>
</dbReference>
<evidence type="ECO:0000259" key="7">
    <source>
        <dbReference type="PROSITE" id="PS50217"/>
    </source>
</evidence>
<dbReference type="Gene3D" id="1.20.5.170">
    <property type="match status" value="1"/>
</dbReference>
<evidence type="ECO:0000256" key="5">
    <source>
        <dbReference type="SAM" id="MobiDB-lite"/>
    </source>
</evidence>
<dbReference type="GO" id="GO:0005634">
    <property type="term" value="C:nucleus"/>
    <property type="evidence" value="ECO:0007669"/>
    <property type="project" value="UniProtKB-SubCell"/>
</dbReference>
<feature type="transmembrane region" description="Helical" evidence="6">
    <location>
        <begin position="12"/>
        <end position="30"/>
    </location>
</feature>